<evidence type="ECO:0000256" key="2">
    <source>
        <dbReference type="ARBA" id="ARBA00006474"/>
    </source>
</evidence>
<dbReference type="InterPro" id="IPR002543">
    <property type="entry name" value="FtsK_dom"/>
</dbReference>
<dbReference type="AlphaFoldDB" id="A0A1T5FQF0"/>
<dbReference type="GO" id="GO:0005886">
    <property type="term" value="C:plasma membrane"/>
    <property type="evidence" value="ECO:0007669"/>
    <property type="project" value="UniProtKB-SubCell"/>
</dbReference>
<dbReference type="Gene3D" id="1.10.10.10">
    <property type="entry name" value="Winged helix-like DNA-binding domain superfamily/Winged helix DNA-binding domain"/>
    <property type="match status" value="1"/>
</dbReference>
<evidence type="ECO:0000259" key="15">
    <source>
        <dbReference type="PROSITE" id="PS50901"/>
    </source>
</evidence>
<dbReference type="EMBL" id="FUZA01000004">
    <property type="protein sequence ID" value="SKB98330.1"/>
    <property type="molecule type" value="Genomic_DNA"/>
</dbReference>
<evidence type="ECO:0000313" key="16">
    <source>
        <dbReference type="EMBL" id="SKB98330.1"/>
    </source>
</evidence>
<feature type="transmembrane region" description="Helical" evidence="14">
    <location>
        <begin position="89"/>
        <end position="120"/>
    </location>
</feature>
<name>A0A1T5FQF0_9BACT</name>
<dbReference type="PROSITE" id="PS50901">
    <property type="entry name" value="FTSK"/>
    <property type="match status" value="1"/>
</dbReference>
<dbReference type="Pfam" id="PF01580">
    <property type="entry name" value="FtsK_SpoIIIE"/>
    <property type="match status" value="1"/>
</dbReference>
<organism evidence="16 17">
    <name type="scientific">Dyadobacter psychrophilus</name>
    <dbReference type="NCBI Taxonomy" id="651661"/>
    <lineage>
        <taxon>Bacteria</taxon>
        <taxon>Pseudomonadati</taxon>
        <taxon>Bacteroidota</taxon>
        <taxon>Cytophagia</taxon>
        <taxon>Cytophagales</taxon>
        <taxon>Spirosomataceae</taxon>
        <taxon>Dyadobacter</taxon>
    </lineage>
</organism>
<dbReference type="GO" id="GO:0051301">
    <property type="term" value="P:cell division"/>
    <property type="evidence" value="ECO:0007669"/>
    <property type="project" value="UniProtKB-KW"/>
</dbReference>
<evidence type="ECO:0000313" key="17">
    <source>
        <dbReference type="Proteomes" id="UP000190897"/>
    </source>
</evidence>
<dbReference type="RefSeq" id="WP_082215835.1">
    <property type="nucleotide sequence ID" value="NZ_FUZA01000004.1"/>
</dbReference>
<dbReference type="SMART" id="SM00843">
    <property type="entry name" value="Ftsk_gamma"/>
    <property type="match status" value="1"/>
</dbReference>
<dbReference type="Gene3D" id="3.30.980.40">
    <property type="match status" value="1"/>
</dbReference>
<dbReference type="STRING" id="651661.SAMN05660293_03300"/>
<proteinExistence type="inferred from homology"/>
<dbReference type="Proteomes" id="UP000190897">
    <property type="component" value="Unassembled WGS sequence"/>
</dbReference>
<keyword evidence="4" id="KW-0132">Cell division</keyword>
<keyword evidence="5 14" id="KW-0812">Transmembrane</keyword>
<reference evidence="17" key="1">
    <citation type="submission" date="2017-02" db="EMBL/GenBank/DDBJ databases">
        <authorList>
            <person name="Varghese N."/>
            <person name="Submissions S."/>
        </authorList>
    </citation>
    <scope>NUCLEOTIDE SEQUENCE [LARGE SCALE GENOMIC DNA]</scope>
    <source>
        <strain evidence="17">DSM 22270</strain>
    </source>
</reference>
<dbReference type="InterPro" id="IPR050206">
    <property type="entry name" value="FtsK/SpoIIIE/SftA"/>
</dbReference>
<dbReference type="OrthoDB" id="9807790at2"/>
<evidence type="ECO:0000256" key="11">
    <source>
        <dbReference type="ARBA" id="ARBA00023136"/>
    </source>
</evidence>
<dbReference type="InterPro" id="IPR036388">
    <property type="entry name" value="WH-like_DNA-bd_sf"/>
</dbReference>
<evidence type="ECO:0000256" key="4">
    <source>
        <dbReference type="ARBA" id="ARBA00022618"/>
    </source>
</evidence>
<evidence type="ECO:0000256" key="5">
    <source>
        <dbReference type="ARBA" id="ARBA00022692"/>
    </source>
</evidence>
<keyword evidence="9 14" id="KW-1133">Transmembrane helix</keyword>
<keyword evidence="7" id="KW-0159">Chromosome partition</keyword>
<keyword evidence="12" id="KW-0131">Cell cycle</keyword>
<feature type="transmembrane region" description="Helical" evidence="14">
    <location>
        <begin position="163"/>
        <end position="182"/>
    </location>
</feature>
<evidence type="ECO:0000256" key="12">
    <source>
        <dbReference type="ARBA" id="ARBA00023306"/>
    </source>
</evidence>
<dbReference type="SUPFAM" id="SSF46785">
    <property type="entry name" value="Winged helix' DNA-binding domain"/>
    <property type="match status" value="1"/>
</dbReference>
<feature type="transmembrane region" description="Helical" evidence="14">
    <location>
        <begin position="140"/>
        <end position="156"/>
    </location>
</feature>
<comment type="subcellular location">
    <subcellularLocation>
        <location evidence="1">Cell membrane</location>
        <topology evidence="1">Multi-pass membrane protein</topology>
    </subcellularLocation>
</comment>
<evidence type="ECO:0000256" key="1">
    <source>
        <dbReference type="ARBA" id="ARBA00004651"/>
    </source>
</evidence>
<evidence type="ECO:0000256" key="13">
    <source>
        <dbReference type="PROSITE-ProRule" id="PRU00289"/>
    </source>
</evidence>
<dbReference type="Gene3D" id="3.40.50.300">
    <property type="entry name" value="P-loop containing nucleotide triphosphate hydrolases"/>
    <property type="match status" value="1"/>
</dbReference>
<keyword evidence="8 13" id="KW-0067">ATP-binding</keyword>
<evidence type="ECO:0000256" key="7">
    <source>
        <dbReference type="ARBA" id="ARBA00022829"/>
    </source>
</evidence>
<evidence type="ECO:0000256" key="3">
    <source>
        <dbReference type="ARBA" id="ARBA00022475"/>
    </source>
</evidence>
<keyword evidence="6 13" id="KW-0547">Nucleotide-binding</keyword>
<dbReference type="SUPFAM" id="SSF52540">
    <property type="entry name" value="P-loop containing nucleoside triphosphate hydrolases"/>
    <property type="match status" value="1"/>
</dbReference>
<dbReference type="PANTHER" id="PTHR22683">
    <property type="entry name" value="SPORULATION PROTEIN RELATED"/>
    <property type="match status" value="1"/>
</dbReference>
<keyword evidence="3" id="KW-1003">Cell membrane</keyword>
<comment type="similarity">
    <text evidence="2">Belongs to the FtsK/SpoIIIE/SftA family.</text>
</comment>
<dbReference type="Pfam" id="PF13491">
    <property type="entry name" value="FtsK_4TM"/>
    <property type="match status" value="1"/>
</dbReference>
<dbReference type="Pfam" id="PF09397">
    <property type="entry name" value="FtsK_gamma"/>
    <property type="match status" value="1"/>
</dbReference>
<dbReference type="GO" id="GO:0007059">
    <property type="term" value="P:chromosome segregation"/>
    <property type="evidence" value="ECO:0007669"/>
    <property type="project" value="UniProtKB-KW"/>
</dbReference>
<keyword evidence="11 14" id="KW-0472">Membrane</keyword>
<feature type="domain" description="FtsK" evidence="15">
    <location>
        <begin position="486"/>
        <end position="691"/>
    </location>
</feature>
<sequence length="843" mass="93685">MSVNKLRGNTQRQKTEETSSPGFRISLDWDHIFSNPKNILAWGTFFIVLGLIMEISFLSYIITGLSDQSVIDGIGQESIRDAGRQTRNFFGVLGAVVSHFFVYRWFGVGALLLPLVPFIAGWKMAFGKELLSLTKTTKEVIFFTLWLSVMMGYVVLMSNKENTLSFVSGGIGYMVNVALFDWLKWGSVIPIIFALFVFAVFFYDAKSAYEAWQQKHARPDIGSDVKEEVVPGAEEKVVAEERNFTSVVNDTYDDEEFVVEEKAQPVKPVVELETEPKAEVVANAAPVFIPVTPPPVTPVPSTPLKLELEVEDTTSHSNGQVEEEFEDEDINATVLREFGQYDPMLDLPTYQFPSIGLLNDAVDNQHEKVSQEELESNKTRIVDTLGSYGINISKIKATIGPTVTLYEIIPEAGVRISKIKNLEGDIALSLAALGIRIIAPMPGRGTIGIEVPNKNRETVFIRSVLSNEKFMKANYDLPIVLGKTISNDIHIVDLAKMPHLLMAGATGQGKSVGLNVILASLIYKKHPAELKFVLVDPKKVELTLFNKLERHFLAKLPNAEEAIITDTKKVIFTLNSLCIEMDSRYDLLKEAAVRNLKEYNAKFAQRRLNPEKGHRFLPYIVLVIDELADLMMTAGKEVETPIARLAQLARAVGIHLVVATQRPSVKVITGLIKANFPARLSFRVTSSIDSRTILDMGGAEQLVGQGDMLLAINSEVIRLQCPFIDTREIEDVCEFIGAQRGYDEAYALPEYEGEDASEGKADLNPDDFDGLLPDAARLIVTHQQGSTSLIQRKMKLGYNRAGRIMDQLELLGVVGPFTGSKARDVMFHDLSGLEEHLRMRGLI</sequence>
<evidence type="ECO:0000256" key="8">
    <source>
        <dbReference type="ARBA" id="ARBA00022840"/>
    </source>
</evidence>
<gene>
    <name evidence="16" type="ORF">SAMN05660293_03300</name>
</gene>
<dbReference type="Pfam" id="PF17854">
    <property type="entry name" value="FtsK_alpha"/>
    <property type="match status" value="1"/>
</dbReference>
<keyword evidence="17" id="KW-1185">Reference proteome</keyword>
<evidence type="ECO:0000256" key="10">
    <source>
        <dbReference type="ARBA" id="ARBA00023125"/>
    </source>
</evidence>
<evidence type="ECO:0000256" key="6">
    <source>
        <dbReference type="ARBA" id="ARBA00022741"/>
    </source>
</evidence>
<evidence type="ECO:0000256" key="14">
    <source>
        <dbReference type="SAM" id="Phobius"/>
    </source>
</evidence>
<dbReference type="InterPro" id="IPR025199">
    <property type="entry name" value="FtsK_4TM"/>
</dbReference>
<dbReference type="InterPro" id="IPR041027">
    <property type="entry name" value="FtsK_alpha"/>
</dbReference>
<evidence type="ECO:0000256" key="9">
    <source>
        <dbReference type="ARBA" id="ARBA00022989"/>
    </source>
</evidence>
<dbReference type="GO" id="GO:0005524">
    <property type="term" value="F:ATP binding"/>
    <property type="evidence" value="ECO:0007669"/>
    <property type="project" value="UniProtKB-UniRule"/>
</dbReference>
<dbReference type="PANTHER" id="PTHR22683:SF41">
    <property type="entry name" value="DNA TRANSLOCASE FTSK"/>
    <property type="match status" value="1"/>
</dbReference>
<feature type="binding site" evidence="13">
    <location>
        <begin position="504"/>
        <end position="511"/>
    </location>
    <ligand>
        <name>ATP</name>
        <dbReference type="ChEBI" id="CHEBI:30616"/>
    </ligand>
</feature>
<accession>A0A1T5FQF0</accession>
<dbReference type="InterPro" id="IPR018541">
    <property type="entry name" value="Ftsk_gamma"/>
</dbReference>
<feature type="transmembrane region" description="Helical" evidence="14">
    <location>
        <begin position="188"/>
        <end position="205"/>
    </location>
</feature>
<dbReference type="InterPro" id="IPR036390">
    <property type="entry name" value="WH_DNA-bd_sf"/>
</dbReference>
<keyword evidence="10" id="KW-0238">DNA-binding</keyword>
<dbReference type="InterPro" id="IPR027417">
    <property type="entry name" value="P-loop_NTPase"/>
</dbReference>
<feature type="transmembrane region" description="Helical" evidence="14">
    <location>
        <begin position="39"/>
        <end position="62"/>
    </location>
</feature>
<dbReference type="GO" id="GO:0003677">
    <property type="term" value="F:DNA binding"/>
    <property type="evidence" value="ECO:0007669"/>
    <property type="project" value="UniProtKB-KW"/>
</dbReference>
<protein>
    <submittedName>
        <fullName evidence="16">DNA segregation ATPase FtsK/SpoIIIE, S-DNA-T family</fullName>
    </submittedName>
</protein>